<gene>
    <name evidence="1" type="ORF">LR48_Vigan08g087900</name>
</gene>
<protein>
    <submittedName>
        <fullName evidence="1">Uncharacterized protein</fullName>
    </submittedName>
</protein>
<dbReference type="AlphaFoldDB" id="A0A0L9V536"/>
<organism evidence="1 2">
    <name type="scientific">Phaseolus angularis</name>
    <name type="common">Azuki bean</name>
    <name type="synonym">Vigna angularis</name>
    <dbReference type="NCBI Taxonomy" id="3914"/>
    <lineage>
        <taxon>Eukaryota</taxon>
        <taxon>Viridiplantae</taxon>
        <taxon>Streptophyta</taxon>
        <taxon>Embryophyta</taxon>
        <taxon>Tracheophyta</taxon>
        <taxon>Spermatophyta</taxon>
        <taxon>Magnoliopsida</taxon>
        <taxon>eudicotyledons</taxon>
        <taxon>Gunneridae</taxon>
        <taxon>Pentapetalae</taxon>
        <taxon>rosids</taxon>
        <taxon>fabids</taxon>
        <taxon>Fabales</taxon>
        <taxon>Fabaceae</taxon>
        <taxon>Papilionoideae</taxon>
        <taxon>50 kb inversion clade</taxon>
        <taxon>NPAAA clade</taxon>
        <taxon>indigoferoid/millettioid clade</taxon>
        <taxon>Phaseoleae</taxon>
        <taxon>Vigna</taxon>
    </lineage>
</organism>
<evidence type="ECO:0000313" key="2">
    <source>
        <dbReference type="Proteomes" id="UP000053144"/>
    </source>
</evidence>
<proteinExistence type="predicted"/>
<dbReference type="Proteomes" id="UP000053144">
    <property type="component" value="Chromosome 8"/>
</dbReference>
<dbReference type="Gramene" id="KOM50052">
    <property type="protein sequence ID" value="KOM50052"/>
    <property type="gene ID" value="LR48_Vigan08g087900"/>
</dbReference>
<name>A0A0L9V536_PHAAN</name>
<evidence type="ECO:0000313" key="1">
    <source>
        <dbReference type="EMBL" id="KOM50052.1"/>
    </source>
</evidence>
<dbReference type="EMBL" id="CM003378">
    <property type="protein sequence ID" value="KOM50052.1"/>
    <property type="molecule type" value="Genomic_DNA"/>
</dbReference>
<accession>A0A0L9V536</accession>
<reference evidence="2" key="1">
    <citation type="journal article" date="2015" name="Proc. Natl. Acad. Sci. U.S.A.">
        <title>Genome sequencing of adzuki bean (Vigna angularis) provides insight into high starch and low fat accumulation and domestication.</title>
        <authorList>
            <person name="Yang K."/>
            <person name="Tian Z."/>
            <person name="Chen C."/>
            <person name="Luo L."/>
            <person name="Zhao B."/>
            <person name="Wang Z."/>
            <person name="Yu L."/>
            <person name="Li Y."/>
            <person name="Sun Y."/>
            <person name="Li W."/>
            <person name="Chen Y."/>
            <person name="Li Y."/>
            <person name="Zhang Y."/>
            <person name="Ai D."/>
            <person name="Zhao J."/>
            <person name="Shang C."/>
            <person name="Ma Y."/>
            <person name="Wu B."/>
            <person name="Wang M."/>
            <person name="Gao L."/>
            <person name="Sun D."/>
            <person name="Zhang P."/>
            <person name="Guo F."/>
            <person name="Wang W."/>
            <person name="Li Y."/>
            <person name="Wang J."/>
            <person name="Varshney R.K."/>
            <person name="Wang J."/>
            <person name="Ling H.Q."/>
            <person name="Wan P."/>
        </authorList>
    </citation>
    <scope>NUCLEOTIDE SEQUENCE</scope>
    <source>
        <strain evidence="2">cv. Jingnong 6</strain>
    </source>
</reference>
<sequence length="58" mass="6636">MEESSKEELLNGGFKYCKYEYGKLSLGVHLDILMVTHSQVERAWSRSAVSPQQVHKLP</sequence>